<dbReference type="AlphaFoldDB" id="A0AAN9NFB0"/>
<dbReference type="Proteomes" id="UP001374584">
    <property type="component" value="Unassembled WGS sequence"/>
</dbReference>
<evidence type="ECO:0000313" key="2">
    <source>
        <dbReference type="Proteomes" id="UP001374584"/>
    </source>
</evidence>
<gene>
    <name evidence="1" type="ORF">VNO80_05293</name>
</gene>
<protein>
    <submittedName>
        <fullName evidence="1">Uncharacterized protein</fullName>
    </submittedName>
</protein>
<keyword evidence="2" id="KW-1185">Reference proteome</keyword>
<dbReference type="EMBL" id="JAYMYR010000003">
    <property type="protein sequence ID" value="KAK7371926.1"/>
    <property type="molecule type" value="Genomic_DNA"/>
</dbReference>
<comment type="caution">
    <text evidence="1">The sequence shown here is derived from an EMBL/GenBank/DDBJ whole genome shotgun (WGS) entry which is preliminary data.</text>
</comment>
<name>A0AAN9NFB0_PHACN</name>
<accession>A0AAN9NFB0</accession>
<evidence type="ECO:0000313" key="1">
    <source>
        <dbReference type="EMBL" id="KAK7371926.1"/>
    </source>
</evidence>
<proteinExistence type="predicted"/>
<reference evidence="1 2" key="1">
    <citation type="submission" date="2024-01" db="EMBL/GenBank/DDBJ databases">
        <title>The genomes of 5 underutilized Papilionoideae crops provide insights into root nodulation and disease resistanc.</title>
        <authorList>
            <person name="Jiang F."/>
        </authorList>
    </citation>
    <scope>NUCLEOTIDE SEQUENCE [LARGE SCALE GENOMIC DNA]</scope>
    <source>
        <strain evidence="1">JINMINGXINNONG_FW02</strain>
        <tissue evidence="1">Leaves</tissue>
    </source>
</reference>
<organism evidence="1 2">
    <name type="scientific">Phaseolus coccineus</name>
    <name type="common">Scarlet runner bean</name>
    <name type="synonym">Phaseolus multiflorus</name>
    <dbReference type="NCBI Taxonomy" id="3886"/>
    <lineage>
        <taxon>Eukaryota</taxon>
        <taxon>Viridiplantae</taxon>
        <taxon>Streptophyta</taxon>
        <taxon>Embryophyta</taxon>
        <taxon>Tracheophyta</taxon>
        <taxon>Spermatophyta</taxon>
        <taxon>Magnoliopsida</taxon>
        <taxon>eudicotyledons</taxon>
        <taxon>Gunneridae</taxon>
        <taxon>Pentapetalae</taxon>
        <taxon>rosids</taxon>
        <taxon>fabids</taxon>
        <taxon>Fabales</taxon>
        <taxon>Fabaceae</taxon>
        <taxon>Papilionoideae</taxon>
        <taxon>50 kb inversion clade</taxon>
        <taxon>NPAAA clade</taxon>
        <taxon>indigoferoid/millettioid clade</taxon>
        <taxon>Phaseoleae</taxon>
        <taxon>Phaseolus</taxon>
    </lineage>
</organism>
<sequence length="71" mass="8319">MEVDLVNMHAYICMLAVDTVREKRGYREENTKIYLSQSTNDYSSCFFLLLLYYISYEVYHSVNLGFGICSP</sequence>